<dbReference type="PANTHER" id="PTHR43630:SF2">
    <property type="entry name" value="GLYCOSYLTRANSFERASE"/>
    <property type="match status" value="1"/>
</dbReference>
<sequence length="245" mass="28580">MPSHELRPRPPVHLSGAILCQDNAAYIGTVLENMSPYCDEIVVVDGGSTDGTQDVVSAFPKVRLFERQWDGNFSRQKNYAYDRCKGRWILNLDTDELLGGPGAKWLRALTYLPGAHWYSFPRMWLVRGEDGELRYLTSKRYWRDRQLRLFRNTRGFRYDEVRTPTHTEFAGKHGLGRALRQPWLYHYTFLMQSREEREAKCERYSKEHPNVEHLNRMYLWEESGSALDPVPTDPPKLPTAELAMG</sequence>
<dbReference type="InterPro" id="IPR029044">
    <property type="entry name" value="Nucleotide-diphossugar_trans"/>
</dbReference>
<keyword evidence="4" id="KW-0808">Transferase</keyword>
<reference evidence="4 5" key="1">
    <citation type="submission" date="2019-02" db="EMBL/GenBank/DDBJ databases">
        <title>Deep-cultivation of Planctomycetes and their phenomic and genomic characterization uncovers novel biology.</title>
        <authorList>
            <person name="Wiegand S."/>
            <person name="Jogler M."/>
            <person name="Boedeker C."/>
            <person name="Pinto D."/>
            <person name="Vollmers J."/>
            <person name="Rivas-Marin E."/>
            <person name="Kohn T."/>
            <person name="Peeters S.H."/>
            <person name="Heuer A."/>
            <person name="Rast P."/>
            <person name="Oberbeckmann S."/>
            <person name="Bunk B."/>
            <person name="Jeske O."/>
            <person name="Meyerdierks A."/>
            <person name="Storesund J.E."/>
            <person name="Kallscheuer N."/>
            <person name="Luecker S."/>
            <person name="Lage O.M."/>
            <person name="Pohl T."/>
            <person name="Merkel B.J."/>
            <person name="Hornburger P."/>
            <person name="Mueller R.-W."/>
            <person name="Bruemmer F."/>
            <person name="Labrenz M."/>
            <person name="Spormann A.M."/>
            <person name="Op den Camp H."/>
            <person name="Overmann J."/>
            <person name="Amann R."/>
            <person name="Jetten M.S.M."/>
            <person name="Mascher T."/>
            <person name="Medema M.H."/>
            <person name="Devos D.P."/>
            <person name="Kaster A.-K."/>
            <person name="Ovreas L."/>
            <person name="Rohde M."/>
            <person name="Galperin M.Y."/>
            <person name="Jogler C."/>
        </authorList>
    </citation>
    <scope>NUCLEOTIDE SEQUENCE [LARGE SCALE GENOMIC DNA]</scope>
    <source>
        <strain evidence="4 5">Pla133</strain>
    </source>
</reference>
<comment type="similarity">
    <text evidence="1">Belongs to the glycosyltransferase 2 family. WaaE/KdtX subfamily.</text>
</comment>
<dbReference type="GO" id="GO:0016740">
    <property type="term" value="F:transferase activity"/>
    <property type="evidence" value="ECO:0007669"/>
    <property type="project" value="UniProtKB-KW"/>
</dbReference>
<protein>
    <submittedName>
        <fullName evidence="4">Glycosyl transferase family 2</fullName>
    </submittedName>
</protein>
<dbReference type="CDD" id="cd02511">
    <property type="entry name" value="Beta4Glucosyltransferase"/>
    <property type="match status" value="1"/>
</dbReference>
<evidence type="ECO:0000256" key="2">
    <source>
        <dbReference type="SAM" id="MobiDB-lite"/>
    </source>
</evidence>
<evidence type="ECO:0000259" key="3">
    <source>
        <dbReference type="Pfam" id="PF00535"/>
    </source>
</evidence>
<accession>A0A518BNA1</accession>
<evidence type="ECO:0000256" key="1">
    <source>
        <dbReference type="ARBA" id="ARBA00038494"/>
    </source>
</evidence>
<dbReference type="KEGG" id="pbap:Pla133_35510"/>
<dbReference type="Gene3D" id="3.90.550.10">
    <property type="entry name" value="Spore Coat Polysaccharide Biosynthesis Protein SpsA, Chain A"/>
    <property type="match status" value="1"/>
</dbReference>
<dbReference type="InterPro" id="IPR001173">
    <property type="entry name" value="Glyco_trans_2-like"/>
</dbReference>
<evidence type="ECO:0000313" key="4">
    <source>
        <dbReference type="EMBL" id="QDU68454.1"/>
    </source>
</evidence>
<gene>
    <name evidence="4" type="ORF">Pla133_35510</name>
</gene>
<organism evidence="4 5">
    <name type="scientific">Engelhardtia mirabilis</name>
    <dbReference type="NCBI Taxonomy" id="2528011"/>
    <lineage>
        <taxon>Bacteria</taxon>
        <taxon>Pseudomonadati</taxon>
        <taxon>Planctomycetota</taxon>
        <taxon>Planctomycetia</taxon>
        <taxon>Planctomycetia incertae sedis</taxon>
        <taxon>Engelhardtia</taxon>
    </lineage>
</organism>
<dbReference type="AlphaFoldDB" id="A0A518BNA1"/>
<proteinExistence type="inferred from homology"/>
<keyword evidence="5" id="KW-1185">Reference proteome</keyword>
<dbReference type="Proteomes" id="UP000316921">
    <property type="component" value="Chromosome"/>
</dbReference>
<feature type="region of interest" description="Disordered" evidence="2">
    <location>
        <begin position="225"/>
        <end position="245"/>
    </location>
</feature>
<evidence type="ECO:0000313" key="5">
    <source>
        <dbReference type="Proteomes" id="UP000316921"/>
    </source>
</evidence>
<dbReference type="SUPFAM" id="SSF53448">
    <property type="entry name" value="Nucleotide-diphospho-sugar transferases"/>
    <property type="match status" value="1"/>
</dbReference>
<feature type="domain" description="Glycosyltransferase 2-like" evidence="3">
    <location>
        <begin position="30"/>
        <end position="97"/>
    </location>
</feature>
<dbReference type="Pfam" id="PF00535">
    <property type="entry name" value="Glycos_transf_2"/>
    <property type="match status" value="1"/>
</dbReference>
<name>A0A518BNA1_9BACT</name>
<dbReference type="EMBL" id="CP036287">
    <property type="protein sequence ID" value="QDU68454.1"/>
    <property type="molecule type" value="Genomic_DNA"/>
</dbReference>
<dbReference type="PANTHER" id="PTHR43630">
    <property type="entry name" value="POLY-BETA-1,6-N-ACETYL-D-GLUCOSAMINE SYNTHASE"/>
    <property type="match status" value="1"/>
</dbReference>